<dbReference type="InterPro" id="IPR051915">
    <property type="entry name" value="Cellulose_Degrad_GH3"/>
</dbReference>
<feature type="domain" description="Glycoside hydrolase family 3 N-terminal" evidence="4">
    <location>
        <begin position="52"/>
        <end position="326"/>
    </location>
</feature>
<feature type="non-terminal residue" evidence="6">
    <location>
        <position position="1"/>
    </location>
</feature>
<dbReference type="PRINTS" id="PR00133">
    <property type="entry name" value="GLHYDRLASE3"/>
</dbReference>
<evidence type="ECO:0000256" key="1">
    <source>
        <dbReference type="ARBA" id="ARBA00005336"/>
    </source>
</evidence>
<dbReference type="Pfam" id="PF01915">
    <property type="entry name" value="Glyco_hydro_3_C"/>
    <property type="match status" value="1"/>
</dbReference>
<proteinExistence type="inferred from homology"/>
<evidence type="ECO:0000256" key="3">
    <source>
        <dbReference type="ARBA" id="ARBA00023295"/>
    </source>
</evidence>
<dbReference type="SUPFAM" id="SSF52279">
    <property type="entry name" value="Beta-D-glucan exohydrolase, C-terminal domain"/>
    <property type="match status" value="1"/>
</dbReference>
<dbReference type="Pfam" id="PF00933">
    <property type="entry name" value="Glyco_hydro_3"/>
    <property type="match status" value="1"/>
</dbReference>
<dbReference type="Gene3D" id="3.40.50.1700">
    <property type="entry name" value="Glycoside hydrolase family 3 C-terminal domain"/>
    <property type="match status" value="1"/>
</dbReference>
<dbReference type="InterPro" id="IPR002772">
    <property type="entry name" value="Glyco_hydro_3_C"/>
</dbReference>
<dbReference type="PANTHER" id="PTHR30620">
    <property type="entry name" value="PERIPLASMIC BETA-GLUCOSIDASE-RELATED"/>
    <property type="match status" value="1"/>
</dbReference>
<name>A0A4S4L1C0_9AGAM</name>
<evidence type="ECO:0000259" key="4">
    <source>
        <dbReference type="Pfam" id="PF00933"/>
    </source>
</evidence>
<reference evidence="6 7" key="1">
    <citation type="submission" date="2019-02" db="EMBL/GenBank/DDBJ databases">
        <title>Genome sequencing of the rare red list fungi Bondarzewia mesenterica.</title>
        <authorList>
            <person name="Buettner E."/>
            <person name="Kellner H."/>
        </authorList>
    </citation>
    <scope>NUCLEOTIDE SEQUENCE [LARGE SCALE GENOMIC DNA]</scope>
    <source>
        <strain evidence="6 7">DSM 108281</strain>
    </source>
</reference>
<evidence type="ECO:0000256" key="2">
    <source>
        <dbReference type="ARBA" id="ARBA00022801"/>
    </source>
</evidence>
<accession>A0A4S4L1C0</accession>
<evidence type="ECO:0000313" key="7">
    <source>
        <dbReference type="Proteomes" id="UP000310158"/>
    </source>
</evidence>
<dbReference type="AlphaFoldDB" id="A0A4S4L1C0"/>
<dbReference type="SUPFAM" id="SSF51445">
    <property type="entry name" value="(Trans)glycosidases"/>
    <property type="match status" value="1"/>
</dbReference>
<comment type="similarity">
    <text evidence="1">Belongs to the glycosyl hydrolase 3 family.</text>
</comment>
<comment type="caution">
    <text evidence="6">The sequence shown here is derived from an EMBL/GenBank/DDBJ whole genome shotgun (WGS) entry which is preliminary data.</text>
</comment>
<evidence type="ECO:0000313" key="6">
    <source>
        <dbReference type="EMBL" id="THH05096.1"/>
    </source>
</evidence>
<dbReference type="OrthoDB" id="2123594at2759"/>
<dbReference type="GO" id="GO:0009251">
    <property type="term" value="P:glucan catabolic process"/>
    <property type="evidence" value="ECO:0007669"/>
    <property type="project" value="TreeGrafter"/>
</dbReference>
<dbReference type="InterPro" id="IPR036962">
    <property type="entry name" value="Glyco_hydro_3_N_sf"/>
</dbReference>
<evidence type="ECO:0008006" key="8">
    <source>
        <dbReference type="Google" id="ProtNLM"/>
    </source>
</evidence>
<dbReference type="Gene3D" id="2.60.40.10">
    <property type="entry name" value="Immunoglobulins"/>
    <property type="match status" value="1"/>
</dbReference>
<dbReference type="PANTHER" id="PTHR30620:SF117">
    <property type="entry name" value="BETA-1,4-XYLOSIDASE (EUROFUNG)"/>
    <property type="match status" value="1"/>
</dbReference>
<keyword evidence="3" id="KW-0326">Glycosidase</keyword>
<dbReference type="FunFam" id="3.40.50.1700:FF:000009">
    <property type="entry name" value="Periplasmic beta-glucosidase"/>
    <property type="match status" value="1"/>
</dbReference>
<dbReference type="InterPro" id="IPR013783">
    <property type="entry name" value="Ig-like_fold"/>
</dbReference>
<dbReference type="EMBL" id="SGPL01001054">
    <property type="protein sequence ID" value="THH05096.1"/>
    <property type="molecule type" value="Genomic_DNA"/>
</dbReference>
<protein>
    <recommendedName>
        <fullName evidence="8">Fibronectin type III-like domain-containing protein</fullName>
    </recommendedName>
</protein>
<dbReference type="InterPro" id="IPR017853">
    <property type="entry name" value="GH"/>
</dbReference>
<keyword evidence="7" id="KW-1185">Reference proteome</keyword>
<dbReference type="Gene3D" id="3.20.20.300">
    <property type="entry name" value="Glycoside hydrolase, family 3, N-terminal domain"/>
    <property type="match status" value="1"/>
</dbReference>
<organism evidence="6 7">
    <name type="scientific">Bondarzewia mesenterica</name>
    <dbReference type="NCBI Taxonomy" id="1095465"/>
    <lineage>
        <taxon>Eukaryota</taxon>
        <taxon>Fungi</taxon>
        <taxon>Dikarya</taxon>
        <taxon>Basidiomycota</taxon>
        <taxon>Agaricomycotina</taxon>
        <taxon>Agaricomycetes</taxon>
        <taxon>Russulales</taxon>
        <taxon>Bondarzewiaceae</taxon>
        <taxon>Bondarzewia</taxon>
    </lineage>
</organism>
<dbReference type="InterPro" id="IPR036881">
    <property type="entry name" value="Glyco_hydro_3_C_sf"/>
</dbReference>
<feature type="domain" description="Glycoside hydrolase family 3 C-terminal" evidence="5">
    <location>
        <begin position="338"/>
        <end position="562"/>
    </location>
</feature>
<sequence>IQGDMNGWMDLNDPLDDTKTYNQSGLEQMMSTKAGAIWGGYLVPWDKFVYGVTIGQRYLMENTTLGIPAIFQSEGLHGFTNNGTIWPSPIGLAASFNTDLLSRAAATITDEAEGLGFSQIFAPVLDLSRELRWGRVEENFGEDPFLTGEMGHAYVTGLQSGTRRNTSSTAMARMAATCKHFAAFGSPQGGLNIAQVTGGERELRTMYLKPFNRACVESLSIMTAYSSYDGIPAIANSHIIDLLTEILREEWGYQYFVTSDAGSVDLLINLHGTCDTRECAAKTAIENGLSGEMGGGTYTYLTLPDQVQAGIVDVSFVDETVKSVLRTKFTLGLFENPYPYDDYLSTLRKPETRELLHQMEQEAIWTVYLSVKINFAEGCKLWSDDESGFDTAVSAAKSSDVAIVMVGTWSLDQTLLWTPGTNATTGEHVDLSDLGLVGAQLALVQAVKAIGKPTIVVLVSGKPVAEPWIQANADAVIQQFYPGELGGLALAKIVFGAANPCGKLPVSFPRSVGTTPVFYNYLKGSRPVDPGMITANDSLVFGHQYVLDSPVPLWSFGHGLSYTTFKYSDLTLSSSTIGTSDDFNVTVTVHNAGSVDGKEVVQVGEHRECIIEKEDC</sequence>
<gene>
    <name evidence="6" type="ORF">EW146_g9996</name>
</gene>
<dbReference type="GO" id="GO:0008422">
    <property type="term" value="F:beta-glucosidase activity"/>
    <property type="evidence" value="ECO:0007669"/>
    <property type="project" value="TreeGrafter"/>
</dbReference>
<keyword evidence="2" id="KW-0378">Hydrolase</keyword>
<dbReference type="Proteomes" id="UP000310158">
    <property type="component" value="Unassembled WGS sequence"/>
</dbReference>
<dbReference type="InterPro" id="IPR001764">
    <property type="entry name" value="Glyco_hydro_3_N"/>
</dbReference>
<evidence type="ECO:0000259" key="5">
    <source>
        <dbReference type="Pfam" id="PF01915"/>
    </source>
</evidence>